<dbReference type="Proteomes" id="UP000199516">
    <property type="component" value="Unassembled WGS sequence"/>
</dbReference>
<accession>A0A1I2CIG1</accession>
<evidence type="ECO:0000256" key="1">
    <source>
        <dbReference type="ARBA" id="ARBA00006484"/>
    </source>
</evidence>
<dbReference type="InterPro" id="IPR036291">
    <property type="entry name" value="NAD(P)-bd_dom_sf"/>
</dbReference>
<sequence>MRHAIVTAGTKGLGKRAAVEFLKKGYSVTLSYRNDVQSVKKMKEEWGSAIDRIQFIQGDVTKAEDLKHLVDSAYQSFGRVDVLVNNAGPYIFERKKLMDYSVREWDEMVNGNLTAMFYLFKEVIPIMRRQNYGRIVTYGFQNAQYAPAWIYRSAYAAAKAGLVSLTKTVAVEEAENGITVNMVCPGEVTAEYKEASIDEVRGQLDHNIPIGRPSVGEDIARTIAFLCDENSDMLTGAVVEVTGGADVLHKRR</sequence>
<dbReference type="FunFam" id="3.40.50.720:FF:000173">
    <property type="entry name" value="3-oxoacyl-[acyl-carrier protein] reductase"/>
    <property type="match status" value="1"/>
</dbReference>
<dbReference type="PANTHER" id="PTHR42879">
    <property type="entry name" value="3-OXOACYL-(ACYL-CARRIER-PROTEIN) REDUCTASE"/>
    <property type="match status" value="1"/>
</dbReference>
<dbReference type="RefSeq" id="WP_091659931.1">
    <property type="nucleotide sequence ID" value="NZ_FONT01000003.1"/>
</dbReference>
<name>A0A1I2CIG1_9BACI</name>
<dbReference type="STRING" id="930128.SAMN05192532_10320"/>
<keyword evidence="4" id="KW-1185">Reference proteome</keyword>
<comment type="similarity">
    <text evidence="1">Belongs to the short-chain dehydrogenases/reductases (SDR) family.</text>
</comment>
<dbReference type="InterPro" id="IPR002347">
    <property type="entry name" value="SDR_fam"/>
</dbReference>
<dbReference type="InterPro" id="IPR050259">
    <property type="entry name" value="SDR"/>
</dbReference>
<dbReference type="CDD" id="cd05233">
    <property type="entry name" value="SDR_c"/>
    <property type="match status" value="1"/>
</dbReference>
<reference evidence="3 4" key="1">
    <citation type="submission" date="2016-10" db="EMBL/GenBank/DDBJ databases">
        <authorList>
            <person name="de Groot N.N."/>
        </authorList>
    </citation>
    <scope>NUCLEOTIDE SEQUENCE [LARGE SCALE GENOMIC DNA]</scope>
    <source>
        <strain evidence="3 4">DSM 23995</strain>
    </source>
</reference>
<keyword evidence="2" id="KW-0560">Oxidoreductase</keyword>
<dbReference type="PRINTS" id="PR00080">
    <property type="entry name" value="SDRFAMILY"/>
</dbReference>
<evidence type="ECO:0000313" key="4">
    <source>
        <dbReference type="Proteomes" id="UP000199516"/>
    </source>
</evidence>
<dbReference type="PROSITE" id="PS00061">
    <property type="entry name" value="ADH_SHORT"/>
    <property type="match status" value="1"/>
</dbReference>
<proteinExistence type="inferred from homology"/>
<dbReference type="OrthoDB" id="9803333at2"/>
<evidence type="ECO:0000313" key="3">
    <source>
        <dbReference type="EMBL" id="SFE68086.1"/>
    </source>
</evidence>
<dbReference type="GO" id="GO:0016491">
    <property type="term" value="F:oxidoreductase activity"/>
    <property type="evidence" value="ECO:0007669"/>
    <property type="project" value="UniProtKB-KW"/>
</dbReference>
<gene>
    <name evidence="3" type="ORF">SAMN05192532_10320</name>
</gene>
<organism evidence="3 4">
    <name type="scientific">Alteribacillus iranensis</name>
    <dbReference type="NCBI Taxonomy" id="930128"/>
    <lineage>
        <taxon>Bacteria</taxon>
        <taxon>Bacillati</taxon>
        <taxon>Bacillota</taxon>
        <taxon>Bacilli</taxon>
        <taxon>Bacillales</taxon>
        <taxon>Bacillaceae</taxon>
        <taxon>Alteribacillus</taxon>
    </lineage>
</organism>
<dbReference type="GO" id="GO:0032787">
    <property type="term" value="P:monocarboxylic acid metabolic process"/>
    <property type="evidence" value="ECO:0007669"/>
    <property type="project" value="UniProtKB-ARBA"/>
</dbReference>
<dbReference type="Pfam" id="PF13561">
    <property type="entry name" value="adh_short_C2"/>
    <property type="match status" value="1"/>
</dbReference>
<dbReference type="PRINTS" id="PR00081">
    <property type="entry name" value="GDHRDH"/>
</dbReference>
<dbReference type="AlphaFoldDB" id="A0A1I2CIG1"/>
<evidence type="ECO:0000256" key="2">
    <source>
        <dbReference type="ARBA" id="ARBA00023002"/>
    </source>
</evidence>
<dbReference type="EMBL" id="FONT01000003">
    <property type="protein sequence ID" value="SFE68086.1"/>
    <property type="molecule type" value="Genomic_DNA"/>
</dbReference>
<dbReference type="Gene3D" id="3.40.50.720">
    <property type="entry name" value="NAD(P)-binding Rossmann-like Domain"/>
    <property type="match status" value="1"/>
</dbReference>
<dbReference type="PANTHER" id="PTHR42879:SF2">
    <property type="entry name" value="3-OXOACYL-[ACYL-CARRIER-PROTEIN] REDUCTASE FABG"/>
    <property type="match status" value="1"/>
</dbReference>
<protein>
    <submittedName>
        <fullName evidence="3">3-oxoacyl-[acyl-carrier protein] reductase</fullName>
    </submittedName>
</protein>
<dbReference type="SUPFAM" id="SSF51735">
    <property type="entry name" value="NAD(P)-binding Rossmann-fold domains"/>
    <property type="match status" value="1"/>
</dbReference>
<dbReference type="InterPro" id="IPR020904">
    <property type="entry name" value="Sc_DH/Rdtase_CS"/>
</dbReference>